<sequence length="392" mass="42621">MHTRSLVMIALANGELAAIPIVSIPLHYYYGSGHRITTNLVNSASNISVEAVFDQGSESFWGQCNVTAEPLYDYPHVSSATKPESFPAQYAYGAYIKIIQGEVNVNDTFFFTSDSGVASEIDTHVAVVIYMQQRLGDNGQYITAAYDLGILGVAPFYRSVVWNTTSPQARQDFLQKGFISAPLQTIWFDEPPSEWNDTLTRNAVLGAMDLSKFTGELVKAPLVENDGLSATFGYFIAPPVVKVKNSTFDNSEVSMGSCEIESSTQFNDLPIVAFAFDTFIAAAGLTRDSIGHVAWYGSCDSVSKDLTIDLKVSGVDSKKFTKKIPIRNHIRNSAGREPRYCSLNIGTGSCMFGAPFATSAFFAANDVEHKIALAQGEGRQGDEASLSLTIPR</sequence>
<feature type="domain" description="Peptidase A1" evidence="2">
    <location>
        <begin position="36"/>
        <end position="374"/>
    </location>
</feature>
<feature type="signal peptide" evidence="1">
    <location>
        <begin position="1"/>
        <end position="18"/>
    </location>
</feature>
<dbReference type="Gene3D" id="2.40.70.10">
    <property type="entry name" value="Acid Proteases"/>
    <property type="match status" value="1"/>
</dbReference>
<comment type="caution">
    <text evidence="3">The sequence shown here is derived from an EMBL/GenBank/DDBJ whole genome shotgun (WGS) entry which is preliminary data.</text>
</comment>
<gene>
    <name evidence="3" type="ORF">CI238_08313</name>
</gene>
<protein>
    <submittedName>
        <fullName evidence="3">Secretory aspartyl proteinase sap2p</fullName>
    </submittedName>
</protein>
<dbReference type="InterPro" id="IPR021109">
    <property type="entry name" value="Peptidase_aspartic_dom_sf"/>
</dbReference>
<keyword evidence="4" id="KW-1185">Reference proteome</keyword>
<dbReference type="STRING" id="1573173.A0A167AXP1"/>
<dbReference type="Proteomes" id="UP000076584">
    <property type="component" value="Unassembled WGS sequence"/>
</dbReference>
<dbReference type="Pfam" id="PF00026">
    <property type="entry name" value="Asp"/>
    <property type="match status" value="1"/>
</dbReference>
<proteinExistence type="predicted"/>
<evidence type="ECO:0000256" key="1">
    <source>
        <dbReference type="SAM" id="SignalP"/>
    </source>
</evidence>
<accession>A0A167AXP1</accession>
<feature type="chain" id="PRO_5007883876" evidence="1">
    <location>
        <begin position="19"/>
        <end position="392"/>
    </location>
</feature>
<keyword evidence="1" id="KW-0732">Signal</keyword>
<evidence type="ECO:0000313" key="3">
    <source>
        <dbReference type="EMBL" id="KZL80647.1"/>
    </source>
</evidence>
<evidence type="ECO:0000259" key="2">
    <source>
        <dbReference type="PROSITE" id="PS51767"/>
    </source>
</evidence>
<reference evidence="3 4" key="1">
    <citation type="submission" date="2015-06" db="EMBL/GenBank/DDBJ databases">
        <title>Survival trade-offs in plant roots during colonization by closely related pathogenic and mutualistic fungi.</title>
        <authorList>
            <person name="Hacquard S."/>
            <person name="Kracher B."/>
            <person name="Hiruma K."/>
            <person name="Weinman A."/>
            <person name="Muench P."/>
            <person name="Garrido Oter R."/>
            <person name="Ver Loren van Themaat E."/>
            <person name="Dallerey J.-F."/>
            <person name="Damm U."/>
            <person name="Henrissat B."/>
            <person name="Lespinet O."/>
            <person name="Thon M."/>
            <person name="Kemen E."/>
            <person name="McHardy A.C."/>
            <person name="Schulze-Lefert P."/>
            <person name="O'Connell R.J."/>
        </authorList>
    </citation>
    <scope>NUCLEOTIDE SEQUENCE [LARGE SCALE GENOMIC DNA]</scope>
    <source>
        <strain evidence="3 4">MAFF 238704</strain>
    </source>
</reference>
<dbReference type="EMBL" id="LFIW01001839">
    <property type="protein sequence ID" value="KZL80647.1"/>
    <property type="molecule type" value="Genomic_DNA"/>
</dbReference>
<dbReference type="AlphaFoldDB" id="A0A167AXP1"/>
<name>A0A167AXP1_COLIC</name>
<organism evidence="3 4">
    <name type="scientific">Colletotrichum incanum</name>
    <name type="common">Soybean anthracnose fungus</name>
    <dbReference type="NCBI Taxonomy" id="1573173"/>
    <lineage>
        <taxon>Eukaryota</taxon>
        <taxon>Fungi</taxon>
        <taxon>Dikarya</taxon>
        <taxon>Ascomycota</taxon>
        <taxon>Pezizomycotina</taxon>
        <taxon>Sordariomycetes</taxon>
        <taxon>Hypocreomycetidae</taxon>
        <taxon>Glomerellales</taxon>
        <taxon>Glomerellaceae</taxon>
        <taxon>Colletotrichum</taxon>
        <taxon>Colletotrichum spaethianum species complex</taxon>
    </lineage>
</organism>
<dbReference type="SUPFAM" id="SSF50630">
    <property type="entry name" value="Acid proteases"/>
    <property type="match status" value="1"/>
</dbReference>
<evidence type="ECO:0000313" key="4">
    <source>
        <dbReference type="Proteomes" id="UP000076584"/>
    </source>
</evidence>
<dbReference type="PROSITE" id="PS51767">
    <property type="entry name" value="PEPTIDASE_A1"/>
    <property type="match status" value="1"/>
</dbReference>
<dbReference type="InterPro" id="IPR033121">
    <property type="entry name" value="PEPTIDASE_A1"/>
</dbReference>